<dbReference type="SUPFAM" id="SSF56327">
    <property type="entry name" value="LDH C-terminal domain-like"/>
    <property type="match status" value="1"/>
</dbReference>
<dbReference type="Proteomes" id="UP001165653">
    <property type="component" value="Unassembled WGS sequence"/>
</dbReference>
<sequence>MQFPSGAEMEGPVKVTIFGPGNVGMVLAYTLMLRGAAREIVLVGANRAKAEGEAMDLMHAQAFLQVPVTVRAGDLEDCAGSEVVAMCASVPTPEGLTSRNSLAEGNAALMRDLLPRIAAAAPDAKLVMVSNPVDVLTWQALELTGFPKERVMGTGTLVDSIRFREMLSAMIGIHPDDLRAYILGEHGEHQFPAMSVAQAGGEKIDDTPERRALCDKAAHAGIEVFRKKRNTCYAIGQAAAYIIESILLNERRTVPLSVKIDGFLGVDGVCLSLPVVVGSRGIERILHPDLNAMEAEQFRTAARAVRQIIEEVC</sequence>
<name>A0ABT3G6G8_9BACT</name>
<dbReference type="EMBL" id="JAPDDR010000009">
    <property type="protein sequence ID" value="MCW1915443.1"/>
    <property type="molecule type" value="Genomic_DNA"/>
</dbReference>
<evidence type="ECO:0000256" key="3">
    <source>
        <dbReference type="RuleBase" id="RU003369"/>
    </source>
</evidence>
<feature type="domain" description="Lactate/malate dehydrogenase N-terminal" evidence="4">
    <location>
        <begin position="13"/>
        <end position="153"/>
    </location>
</feature>
<evidence type="ECO:0000256" key="2">
    <source>
        <dbReference type="ARBA" id="ARBA00023027"/>
    </source>
</evidence>
<accession>A0ABT3G6G8</accession>
<keyword evidence="7" id="KW-1185">Reference proteome</keyword>
<dbReference type="PANTHER" id="PTHR43128:SF16">
    <property type="entry name" value="L-LACTATE DEHYDROGENASE"/>
    <property type="match status" value="1"/>
</dbReference>
<dbReference type="InterPro" id="IPR015955">
    <property type="entry name" value="Lactate_DH/Glyco_Ohase_4_C"/>
</dbReference>
<dbReference type="PRINTS" id="PR00086">
    <property type="entry name" value="LLDHDRGNASE"/>
</dbReference>
<reference evidence="6" key="1">
    <citation type="submission" date="2022-10" db="EMBL/GenBank/DDBJ databases">
        <title>Luteolibacter sp. GHJ8, whole genome shotgun sequencing project.</title>
        <authorList>
            <person name="Zhao G."/>
            <person name="Shen L."/>
        </authorList>
    </citation>
    <scope>NUCLEOTIDE SEQUENCE</scope>
    <source>
        <strain evidence="6">GHJ8</strain>
    </source>
</reference>
<dbReference type="PIRSF" id="PIRSF000102">
    <property type="entry name" value="Lac_mal_DH"/>
    <property type="match status" value="1"/>
</dbReference>
<comment type="caution">
    <text evidence="6">The sequence shown here is derived from an EMBL/GenBank/DDBJ whole genome shotgun (WGS) entry which is preliminary data.</text>
</comment>
<evidence type="ECO:0000256" key="1">
    <source>
        <dbReference type="ARBA" id="ARBA00023002"/>
    </source>
</evidence>
<evidence type="ECO:0000313" key="7">
    <source>
        <dbReference type="Proteomes" id="UP001165653"/>
    </source>
</evidence>
<organism evidence="6 7">
    <name type="scientific">Luteolibacter rhizosphaerae</name>
    <dbReference type="NCBI Taxonomy" id="2989719"/>
    <lineage>
        <taxon>Bacteria</taxon>
        <taxon>Pseudomonadati</taxon>
        <taxon>Verrucomicrobiota</taxon>
        <taxon>Verrucomicrobiia</taxon>
        <taxon>Verrucomicrobiales</taxon>
        <taxon>Verrucomicrobiaceae</taxon>
        <taxon>Luteolibacter</taxon>
    </lineage>
</organism>
<dbReference type="Gene3D" id="3.90.110.10">
    <property type="entry name" value="Lactate dehydrogenase/glycoside hydrolase, family 4, C-terminal"/>
    <property type="match status" value="1"/>
</dbReference>
<keyword evidence="1 3" id="KW-0560">Oxidoreductase</keyword>
<dbReference type="InterPro" id="IPR022383">
    <property type="entry name" value="Lactate/malate_DH_C"/>
</dbReference>
<evidence type="ECO:0000313" key="6">
    <source>
        <dbReference type="EMBL" id="MCW1915443.1"/>
    </source>
</evidence>
<dbReference type="RefSeq" id="WP_264514992.1">
    <property type="nucleotide sequence ID" value="NZ_JAPDDR010000009.1"/>
</dbReference>
<dbReference type="InterPro" id="IPR001557">
    <property type="entry name" value="L-lactate/malate_DH"/>
</dbReference>
<dbReference type="SUPFAM" id="SSF51735">
    <property type="entry name" value="NAD(P)-binding Rossmann-fold domains"/>
    <property type="match status" value="1"/>
</dbReference>
<dbReference type="InterPro" id="IPR036291">
    <property type="entry name" value="NAD(P)-bd_dom_sf"/>
</dbReference>
<keyword evidence="2" id="KW-0520">NAD</keyword>
<comment type="similarity">
    <text evidence="3">Belongs to the LDH/MDH superfamily.</text>
</comment>
<dbReference type="Gene3D" id="3.40.50.720">
    <property type="entry name" value="NAD(P)-binding Rossmann-like Domain"/>
    <property type="match status" value="1"/>
</dbReference>
<evidence type="ECO:0000259" key="5">
    <source>
        <dbReference type="Pfam" id="PF02866"/>
    </source>
</evidence>
<proteinExistence type="inferred from homology"/>
<feature type="domain" description="Lactate/malate dehydrogenase C-terminal" evidence="5">
    <location>
        <begin position="156"/>
        <end position="312"/>
    </location>
</feature>
<gene>
    <name evidence="6" type="ORF">OJ996_17795</name>
</gene>
<dbReference type="Pfam" id="PF00056">
    <property type="entry name" value="Ldh_1_N"/>
    <property type="match status" value="1"/>
</dbReference>
<dbReference type="InterPro" id="IPR001236">
    <property type="entry name" value="Lactate/malate_DH_N"/>
</dbReference>
<protein>
    <recommendedName>
        <fullName evidence="8">L-lactate dehydrogenase</fullName>
    </recommendedName>
</protein>
<evidence type="ECO:0008006" key="8">
    <source>
        <dbReference type="Google" id="ProtNLM"/>
    </source>
</evidence>
<evidence type="ECO:0000259" key="4">
    <source>
        <dbReference type="Pfam" id="PF00056"/>
    </source>
</evidence>
<dbReference type="PANTHER" id="PTHR43128">
    <property type="entry name" value="L-2-HYDROXYCARBOXYLATE DEHYDROGENASE (NAD(P)(+))"/>
    <property type="match status" value="1"/>
</dbReference>
<dbReference type="Pfam" id="PF02866">
    <property type="entry name" value="Ldh_1_C"/>
    <property type="match status" value="1"/>
</dbReference>